<accession>A0AAW7CKV2</accession>
<dbReference type="EMBL" id="JASVWL010000001">
    <property type="protein sequence ID" value="MDL5353529.1"/>
    <property type="molecule type" value="Genomic_DNA"/>
</dbReference>
<sequence>MSNRYYEIEVFGRNYQLIARESSDTNLTFKMDDNSEFPPIYNVHAKNKLPLKIKMPNGFYNQAYVSRAPFGMFIASFI</sequence>
<dbReference type="RefSeq" id="WP_286038795.1">
    <property type="nucleotide sequence ID" value="NZ_JASVWJ010000001.1"/>
</dbReference>
<protein>
    <submittedName>
        <fullName evidence="1">Uncharacterized protein</fullName>
    </submittedName>
</protein>
<gene>
    <name evidence="1" type="ORF">QSH02_01570</name>
</gene>
<dbReference type="Proteomes" id="UP001224739">
    <property type="component" value="Unassembled WGS sequence"/>
</dbReference>
<dbReference type="AlphaFoldDB" id="A0AAW7CKV2"/>
<comment type="caution">
    <text evidence="1">The sequence shown here is derived from an EMBL/GenBank/DDBJ whole genome shotgun (WGS) entry which is preliminary data.</text>
</comment>
<name>A0AAW7CKV2_9GAMM</name>
<reference evidence="1" key="1">
    <citation type="submission" date="2023-06" db="EMBL/GenBank/DDBJ databases">
        <title>Acute promotion of culturable opportunistic pathogens and persistent increase of antibiotic resistance following antibiotic exposure in mouse gut microbiota.</title>
        <authorList>
            <person name="Li L."/>
            <person name="Wang B."/>
            <person name="Sun Y."/>
            <person name="Wang M."/>
            <person name="Xu H."/>
        </authorList>
    </citation>
    <scope>NUCLEOTIDE SEQUENCE</scope>
    <source>
        <strain evidence="1">EPA10_1</strain>
    </source>
</reference>
<dbReference type="GeneID" id="83611322"/>
<evidence type="ECO:0000313" key="2">
    <source>
        <dbReference type="Proteomes" id="UP001224739"/>
    </source>
</evidence>
<organism evidence="1 2">
    <name type="scientific">Proteus faecis</name>
    <dbReference type="NCBI Taxonomy" id="2050967"/>
    <lineage>
        <taxon>Bacteria</taxon>
        <taxon>Pseudomonadati</taxon>
        <taxon>Pseudomonadota</taxon>
        <taxon>Gammaproteobacteria</taxon>
        <taxon>Enterobacterales</taxon>
        <taxon>Morganellaceae</taxon>
        <taxon>Proteus</taxon>
    </lineage>
</organism>
<proteinExistence type="predicted"/>
<evidence type="ECO:0000313" key="1">
    <source>
        <dbReference type="EMBL" id="MDL5353529.1"/>
    </source>
</evidence>